<evidence type="ECO:0000256" key="7">
    <source>
        <dbReference type="ARBA" id="ARBA00022741"/>
    </source>
</evidence>
<dbReference type="GO" id="GO:0106310">
    <property type="term" value="F:protein serine kinase activity"/>
    <property type="evidence" value="ECO:0007669"/>
    <property type="project" value="RHEA"/>
</dbReference>
<evidence type="ECO:0000256" key="10">
    <source>
        <dbReference type="ARBA" id="ARBA00047559"/>
    </source>
</evidence>
<dbReference type="PRINTS" id="PR00109">
    <property type="entry name" value="TYRKINASE"/>
</dbReference>
<feature type="compositionally biased region" description="Low complexity" evidence="15">
    <location>
        <begin position="702"/>
        <end position="717"/>
    </location>
</feature>
<organism evidence="17 18">
    <name type="scientific">Megaselia scalaris</name>
    <name type="common">Humpbacked fly</name>
    <name type="synonym">Phora scalaris</name>
    <dbReference type="NCBI Taxonomy" id="36166"/>
    <lineage>
        <taxon>Eukaryota</taxon>
        <taxon>Metazoa</taxon>
        <taxon>Ecdysozoa</taxon>
        <taxon>Arthropoda</taxon>
        <taxon>Hexapoda</taxon>
        <taxon>Insecta</taxon>
        <taxon>Pterygota</taxon>
        <taxon>Neoptera</taxon>
        <taxon>Endopterygota</taxon>
        <taxon>Diptera</taxon>
        <taxon>Brachycera</taxon>
        <taxon>Muscomorpha</taxon>
        <taxon>Platypezoidea</taxon>
        <taxon>Phoridae</taxon>
        <taxon>Megaseliini</taxon>
        <taxon>Megaselia</taxon>
    </lineage>
</organism>
<feature type="compositionally biased region" description="Low complexity" evidence="15">
    <location>
        <begin position="734"/>
        <end position="757"/>
    </location>
</feature>
<dbReference type="EMBL" id="CAQQ02185501">
    <property type="status" value="NOT_ANNOTATED_CDS"/>
    <property type="molecule type" value="Genomic_DNA"/>
</dbReference>
<dbReference type="EC" id="2.7.11.25" evidence="3 12"/>
<feature type="region of interest" description="Disordered" evidence="15">
    <location>
        <begin position="410"/>
        <end position="481"/>
    </location>
</feature>
<comment type="catalytic activity">
    <reaction evidence="11">
        <text>L-seryl-[protein] + ATP = O-phospho-L-seryl-[protein] + ADP + H(+)</text>
        <dbReference type="Rhea" id="RHEA:17989"/>
        <dbReference type="Rhea" id="RHEA-COMP:9863"/>
        <dbReference type="Rhea" id="RHEA-COMP:11604"/>
        <dbReference type="ChEBI" id="CHEBI:15378"/>
        <dbReference type="ChEBI" id="CHEBI:29999"/>
        <dbReference type="ChEBI" id="CHEBI:30616"/>
        <dbReference type="ChEBI" id="CHEBI:83421"/>
        <dbReference type="ChEBI" id="CHEBI:456216"/>
        <dbReference type="EC" id="2.7.11.25"/>
    </reaction>
</comment>
<dbReference type="InterPro" id="IPR008271">
    <property type="entry name" value="Ser/Thr_kinase_AS"/>
</dbReference>
<dbReference type="Pfam" id="PF07714">
    <property type="entry name" value="PK_Tyr_Ser-Thr"/>
    <property type="match status" value="1"/>
</dbReference>
<dbReference type="Gene3D" id="3.30.200.20">
    <property type="entry name" value="Phosphorylase Kinase, domain 1"/>
    <property type="match status" value="1"/>
</dbReference>
<keyword evidence="4" id="KW-0963">Cytoplasm</keyword>
<evidence type="ECO:0000313" key="17">
    <source>
        <dbReference type="EnsemblMetazoa" id="MESCA005518-PA"/>
    </source>
</evidence>
<dbReference type="EMBL" id="CAQQ02185503">
    <property type="status" value="NOT_ANNOTATED_CDS"/>
    <property type="molecule type" value="Genomic_DNA"/>
</dbReference>
<feature type="coiled-coil region" evidence="14">
    <location>
        <begin position="368"/>
        <end position="395"/>
    </location>
</feature>
<proteinExistence type="inferred from homology"/>
<dbReference type="PANTHER" id="PTHR44329:SF304">
    <property type="entry name" value="MITOGEN-ACTIVATED PROTEIN KINASE KINASE KINASE 13-LIKE ISOFORM X1"/>
    <property type="match status" value="1"/>
</dbReference>
<keyword evidence="5 12" id="KW-0723">Serine/threonine-protein kinase</keyword>
<protein>
    <recommendedName>
        <fullName evidence="3 12">Mitogen-activated protein kinase kinase kinase</fullName>
        <ecNumber evidence="3 12">2.7.11.25</ecNumber>
    </recommendedName>
</protein>
<dbReference type="Gene3D" id="1.10.510.10">
    <property type="entry name" value="Transferase(Phosphotransferase) domain 1"/>
    <property type="match status" value="1"/>
</dbReference>
<dbReference type="PROSITE" id="PS00108">
    <property type="entry name" value="PROTEIN_KINASE_ST"/>
    <property type="match status" value="1"/>
</dbReference>
<comment type="similarity">
    <text evidence="2 12">Belongs to the protein kinase superfamily. STE Ser/Thr protein kinase family. MAP kinase kinase kinase subfamily.</text>
</comment>
<dbReference type="PROSITE" id="PS50011">
    <property type="entry name" value="PROTEIN_KINASE_DOM"/>
    <property type="match status" value="1"/>
</dbReference>
<evidence type="ECO:0000256" key="3">
    <source>
        <dbReference type="ARBA" id="ARBA00012406"/>
    </source>
</evidence>
<keyword evidence="8 12" id="KW-0418">Kinase</keyword>
<dbReference type="GO" id="GO:0005524">
    <property type="term" value="F:ATP binding"/>
    <property type="evidence" value="ECO:0007669"/>
    <property type="project" value="UniProtKB-KW"/>
</dbReference>
<evidence type="ECO:0000256" key="8">
    <source>
        <dbReference type="ARBA" id="ARBA00022777"/>
    </source>
</evidence>
<dbReference type="AlphaFoldDB" id="T1GPI7"/>
<comment type="catalytic activity">
    <reaction evidence="10">
        <text>L-threonyl-[protein] + ATP = O-phospho-L-threonyl-[protein] + ADP + H(+)</text>
        <dbReference type="Rhea" id="RHEA:46608"/>
        <dbReference type="Rhea" id="RHEA-COMP:11060"/>
        <dbReference type="Rhea" id="RHEA-COMP:11605"/>
        <dbReference type="ChEBI" id="CHEBI:15378"/>
        <dbReference type="ChEBI" id="CHEBI:30013"/>
        <dbReference type="ChEBI" id="CHEBI:30616"/>
        <dbReference type="ChEBI" id="CHEBI:61977"/>
        <dbReference type="ChEBI" id="CHEBI:456216"/>
        <dbReference type="EC" id="2.7.11.25"/>
    </reaction>
</comment>
<evidence type="ECO:0000256" key="14">
    <source>
        <dbReference type="SAM" id="Coils"/>
    </source>
</evidence>
<dbReference type="SMART" id="SM00220">
    <property type="entry name" value="S_TKc"/>
    <property type="match status" value="1"/>
</dbReference>
<evidence type="ECO:0000313" key="18">
    <source>
        <dbReference type="Proteomes" id="UP000015102"/>
    </source>
</evidence>
<evidence type="ECO:0000256" key="4">
    <source>
        <dbReference type="ARBA" id="ARBA00022490"/>
    </source>
</evidence>
<keyword evidence="7 12" id="KW-0547">Nucleotide-binding</keyword>
<dbReference type="EMBL" id="CAQQ02185502">
    <property type="status" value="NOT_ANNOTATED_CDS"/>
    <property type="molecule type" value="Genomic_DNA"/>
</dbReference>
<dbReference type="Proteomes" id="UP000015102">
    <property type="component" value="Unassembled WGS sequence"/>
</dbReference>
<dbReference type="EnsemblMetazoa" id="MESCA005518-RA">
    <property type="protein sequence ID" value="MESCA005518-PA"/>
    <property type="gene ID" value="MESCA005518"/>
</dbReference>
<evidence type="ECO:0000256" key="6">
    <source>
        <dbReference type="ARBA" id="ARBA00022679"/>
    </source>
</evidence>
<evidence type="ECO:0000256" key="5">
    <source>
        <dbReference type="ARBA" id="ARBA00022527"/>
    </source>
</evidence>
<keyword evidence="18" id="KW-1185">Reference proteome</keyword>
<dbReference type="InterPro" id="IPR011009">
    <property type="entry name" value="Kinase-like_dom_sf"/>
</dbReference>
<feature type="region of interest" description="Disordered" evidence="15">
    <location>
        <begin position="550"/>
        <end position="582"/>
    </location>
</feature>
<dbReference type="GO" id="GO:0006950">
    <property type="term" value="P:response to stress"/>
    <property type="evidence" value="ECO:0007669"/>
    <property type="project" value="UniProtKB-ARBA"/>
</dbReference>
<evidence type="ECO:0000256" key="2">
    <source>
        <dbReference type="ARBA" id="ARBA00006529"/>
    </source>
</evidence>
<dbReference type="PANTHER" id="PTHR44329">
    <property type="entry name" value="SERINE/THREONINE-PROTEIN KINASE TNNI3K-RELATED"/>
    <property type="match status" value="1"/>
</dbReference>
<dbReference type="GO" id="GO:0004709">
    <property type="term" value="F:MAP kinase kinase kinase activity"/>
    <property type="evidence" value="ECO:0007669"/>
    <property type="project" value="UniProtKB-EC"/>
</dbReference>
<evidence type="ECO:0000256" key="11">
    <source>
        <dbReference type="ARBA" id="ARBA00048329"/>
    </source>
</evidence>
<dbReference type="EMBL" id="CAQQ02185504">
    <property type="status" value="NOT_ANNOTATED_CDS"/>
    <property type="molecule type" value="Genomic_DNA"/>
</dbReference>
<name>T1GPI7_MEGSC</name>
<keyword evidence="6 12" id="KW-0808">Transferase</keyword>
<feature type="active site" description="Proton acceptor" evidence="13">
    <location>
        <position position="170"/>
    </location>
</feature>
<evidence type="ECO:0000259" key="16">
    <source>
        <dbReference type="PROSITE" id="PS50011"/>
    </source>
</evidence>
<dbReference type="InterPro" id="IPR000719">
    <property type="entry name" value="Prot_kinase_dom"/>
</dbReference>
<feature type="compositionally biased region" description="Polar residues" evidence="15">
    <location>
        <begin position="432"/>
        <end position="447"/>
    </location>
</feature>
<feature type="compositionally biased region" description="Polar residues" evidence="15">
    <location>
        <begin position="454"/>
        <end position="466"/>
    </location>
</feature>
<dbReference type="InterPro" id="IPR017419">
    <property type="entry name" value="MAP3K12_MAP3K13"/>
</dbReference>
<evidence type="ECO:0000256" key="1">
    <source>
        <dbReference type="ARBA" id="ARBA00004496"/>
    </source>
</evidence>
<dbReference type="InterPro" id="IPR001245">
    <property type="entry name" value="Ser-Thr/Tyr_kinase_cat_dom"/>
</dbReference>
<reference evidence="18" key="1">
    <citation type="submission" date="2013-02" db="EMBL/GenBank/DDBJ databases">
        <authorList>
            <person name="Hughes D."/>
        </authorList>
    </citation>
    <scope>NUCLEOTIDE SEQUENCE</scope>
    <source>
        <strain>Durham</strain>
        <strain evidence="18">NC isolate 2 -- Noor lab</strain>
    </source>
</reference>
<feature type="region of interest" description="Disordered" evidence="15">
    <location>
        <begin position="700"/>
        <end position="777"/>
    </location>
</feature>
<dbReference type="InterPro" id="IPR051681">
    <property type="entry name" value="Ser/Thr_Kinases-Pseudokinases"/>
</dbReference>
<dbReference type="STRING" id="36166.T1GPI7"/>
<feature type="compositionally biased region" description="Basic residues" evidence="15">
    <location>
        <begin position="467"/>
        <end position="476"/>
    </location>
</feature>
<accession>T1GPI7</accession>
<keyword evidence="14" id="KW-0175">Coiled coil</keyword>
<keyword evidence="9 12" id="KW-0067">ATP-binding</keyword>
<evidence type="ECO:0000256" key="15">
    <source>
        <dbReference type="SAM" id="MobiDB-lite"/>
    </source>
</evidence>
<evidence type="ECO:0000256" key="12">
    <source>
        <dbReference type="PIRNR" id="PIRNR038165"/>
    </source>
</evidence>
<dbReference type="PIRSF" id="PIRSF038165">
    <property type="entry name" value="MAPKKK12_MAPKKK13"/>
    <property type="match status" value="1"/>
</dbReference>
<sequence length="809" mass="91715">MGGGVGGIHFSGSFPEKQFSWFHLLNCIKPVFSFINNVNGTEHKSTKNEDWEIPFEAIKDLEWIGSGAQGAVFSGKLLNEMVAVKKVRDDKETDVKHLRKLNHENIIKFKGVCTKDPAYYCIVMEYCPYGALQVILKDETNMSPQRLVSWSKQISSGMEYLHSHQIIHRDLKSPNILIGTNEVVKISDFGLCKTWDEKSTTMSFAGTVAWMAPEVIRHEPCSEKVDIWAFGVVLWEMLLCEFPYKDYDSSAILWGVGNNTLSLPIPKTCPEGFQYLLTLCWKIKPKHRPSFPEISKHLDIAGDFLLKNVNDEEFFENRRLWKEEVGNKLIQSTKSNMNVEHDLIKRRASELSTARDIRQIYIAKLADTNKLYIQLSECKAQLEEKEKEINHKREKKLSIYNKNFRRFGPTIKKMNNLKKRSPPPLPRVPGKESTSPDPKTTPESPENFNLYATLDSSARPTSTVVRSSKRRTHRRGASGSYLEFQKHHPVRDVKYTSEPENNIQKKKKLVDMMTQTDAMEISEVSDVSPNALSAYRTLMNTLESKKEDEISASSISRVPAPITQQPQSSLSSPTNNNTNSDVTFQDACSSPDQLIIDDALNSNERLDMLKVTQSDDEHLERLERQVSDFVNGTIDNGNNPQLSKKKVLLCMNENSNQATIIRTRNEYLNANSESRDDSWSESDNEEKKYVYYLRRRDEENTSECSHSPSSQHSTLESNPDVPEAYKKMHHKSANSKSTSSSTTNTPGTDSDVPSSDDSNSDCEELDNRPTINTKQNLTTADFEESNGNIRCSDFISIPTLPGAGSIDMV</sequence>
<evidence type="ECO:0000256" key="13">
    <source>
        <dbReference type="PIRSR" id="PIRSR038165-50"/>
    </source>
</evidence>
<comment type="subcellular location">
    <subcellularLocation>
        <location evidence="1">Cytoplasm</location>
    </subcellularLocation>
</comment>
<reference evidence="17" key="2">
    <citation type="submission" date="2015-06" db="UniProtKB">
        <authorList>
            <consortium name="EnsemblMetazoa"/>
        </authorList>
    </citation>
    <scope>IDENTIFICATION</scope>
</reference>
<dbReference type="SUPFAM" id="SSF56112">
    <property type="entry name" value="Protein kinase-like (PK-like)"/>
    <property type="match status" value="1"/>
</dbReference>
<dbReference type="GO" id="GO:0005737">
    <property type="term" value="C:cytoplasm"/>
    <property type="evidence" value="ECO:0007669"/>
    <property type="project" value="UniProtKB-SubCell"/>
</dbReference>
<evidence type="ECO:0000256" key="9">
    <source>
        <dbReference type="ARBA" id="ARBA00022840"/>
    </source>
</evidence>
<feature type="compositionally biased region" description="Low complexity" evidence="15">
    <location>
        <begin position="561"/>
        <end position="580"/>
    </location>
</feature>
<feature type="domain" description="Protein kinase" evidence="16">
    <location>
        <begin position="58"/>
        <end position="300"/>
    </location>
</feature>
<dbReference type="HOGENOM" id="CLU_009311_1_0_1"/>